<reference evidence="2 3" key="1">
    <citation type="submission" date="2019-01" db="EMBL/GenBank/DDBJ databases">
        <title>Sequencing of cultivated peanut Arachis hypogaea provides insights into genome evolution and oil improvement.</title>
        <authorList>
            <person name="Chen X."/>
        </authorList>
    </citation>
    <scope>NUCLEOTIDE SEQUENCE [LARGE SCALE GENOMIC DNA]</scope>
    <source>
        <strain evidence="3">cv. Fuhuasheng</strain>
        <tissue evidence="2">Leaves</tissue>
    </source>
</reference>
<dbReference type="Proteomes" id="UP000289738">
    <property type="component" value="Chromosome B05"/>
</dbReference>
<comment type="caution">
    <text evidence="2">The sequence shown here is derived from an EMBL/GenBank/DDBJ whole genome shotgun (WGS) entry which is preliminary data.</text>
</comment>
<proteinExistence type="predicted"/>
<keyword evidence="3" id="KW-1185">Reference proteome</keyword>
<protein>
    <submittedName>
        <fullName evidence="2">Uncharacterized protein</fullName>
    </submittedName>
</protein>
<dbReference type="AlphaFoldDB" id="A0A444Z081"/>
<gene>
    <name evidence="2" type="ORF">Ahy_B05g074993</name>
</gene>
<keyword evidence="1" id="KW-0812">Transmembrane</keyword>
<feature type="transmembrane region" description="Helical" evidence="1">
    <location>
        <begin position="37"/>
        <end position="57"/>
    </location>
</feature>
<keyword evidence="1" id="KW-0472">Membrane</keyword>
<accession>A0A444Z081</accession>
<keyword evidence="1" id="KW-1133">Transmembrane helix</keyword>
<evidence type="ECO:0000256" key="1">
    <source>
        <dbReference type="SAM" id="Phobius"/>
    </source>
</evidence>
<feature type="transmembrane region" description="Helical" evidence="1">
    <location>
        <begin position="78"/>
        <end position="100"/>
    </location>
</feature>
<evidence type="ECO:0000313" key="2">
    <source>
        <dbReference type="EMBL" id="RYR07602.1"/>
    </source>
</evidence>
<dbReference type="EMBL" id="SDMP01000015">
    <property type="protein sequence ID" value="RYR07602.1"/>
    <property type="molecule type" value="Genomic_DNA"/>
</dbReference>
<sequence>MKHTSARESLSPFPSARQYQLQHASRCQWVHYRSASLFRLLVCTKPLVQVCAIFLLVSEFKSVHINRYLLNRIPIVSFGRTCCLLTILSHCPAGLGIWFLI</sequence>
<organism evidence="2 3">
    <name type="scientific">Arachis hypogaea</name>
    <name type="common">Peanut</name>
    <dbReference type="NCBI Taxonomy" id="3818"/>
    <lineage>
        <taxon>Eukaryota</taxon>
        <taxon>Viridiplantae</taxon>
        <taxon>Streptophyta</taxon>
        <taxon>Embryophyta</taxon>
        <taxon>Tracheophyta</taxon>
        <taxon>Spermatophyta</taxon>
        <taxon>Magnoliopsida</taxon>
        <taxon>eudicotyledons</taxon>
        <taxon>Gunneridae</taxon>
        <taxon>Pentapetalae</taxon>
        <taxon>rosids</taxon>
        <taxon>fabids</taxon>
        <taxon>Fabales</taxon>
        <taxon>Fabaceae</taxon>
        <taxon>Papilionoideae</taxon>
        <taxon>50 kb inversion clade</taxon>
        <taxon>dalbergioids sensu lato</taxon>
        <taxon>Dalbergieae</taxon>
        <taxon>Pterocarpus clade</taxon>
        <taxon>Arachis</taxon>
    </lineage>
</organism>
<evidence type="ECO:0000313" key="3">
    <source>
        <dbReference type="Proteomes" id="UP000289738"/>
    </source>
</evidence>
<name>A0A444Z081_ARAHY</name>